<gene>
    <name evidence="4" type="ORF">BTA35_0211345</name>
</gene>
<keyword evidence="5" id="KW-1185">Reference proteome</keyword>
<keyword evidence="2" id="KW-0378">Hydrolase</keyword>
<accession>A0A1T1HAJ7</accession>
<sequence length="433" mass="48546">MPNLFTIRDIHLSVPLDYSQPEGQQINLFAREITRHAEAPVCVFLQGGPGFEAPKDPYSIPWLDVMLDHFRVVLMDQRGTGRSHSIGPELCESLPNPEDQLAYISQFRADNIVRDLEQLREREFGSAQWYLLGQSFGGFISCHYLSEQPDALAGVMICGGLPPMLQADAYATYGLLVNTVFERSQAYYRTYPEDIAKVKRIVELLEASPYPLGRDGVMTARRFLDLGMLLGTTSGFSKVHALLDNPFVADSGESQLRYGFIEQIRQQASYETNPLYVLLHEAIYCEQTASNWAAAGAMERHGGFDPARLLNESESPTGKAQRGVSFYGETVRPDMLEDYGQLQGFKAVADLLAAKDDWPKLYDLEQLAKNTVPVECIVYEQDYYVDKDESLKTAAAINGANVWLHPEWQHDAIRAHGSKVVEPLAQRVLSRSL</sequence>
<evidence type="ECO:0000256" key="1">
    <source>
        <dbReference type="ARBA" id="ARBA00010088"/>
    </source>
</evidence>
<evidence type="ECO:0000256" key="2">
    <source>
        <dbReference type="ARBA" id="ARBA00022801"/>
    </source>
</evidence>
<comment type="similarity">
    <text evidence="1">Belongs to the peptidase S33 family.</text>
</comment>
<dbReference type="InterPro" id="IPR051601">
    <property type="entry name" value="Serine_prot/Carboxylest_S33"/>
</dbReference>
<dbReference type="Pfam" id="PF00561">
    <property type="entry name" value="Abhydrolase_1"/>
    <property type="match status" value="1"/>
</dbReference>
<protein>
    <recommendedName>
        <fullName evidence="3">AB hydrolase-1 domain-containing protein</fullName>
    </recommendedName>
</protein>
<comment type="caution">
    <text evidence="4">The sequence shown here is derived from an EMBL/GenBank/DDBJ whole genome shotgun (WGS) entry which is preliminary data.</text>
</comment>
<dbReference type="AlphaFoldDB" id="A0A1T1HAJ7"/>
<dbReference type="GO" id="GO:0008233">
    <property type="term" value="F:peptidase activity"/>
    <property type="evidence" value="ECO:0007669"/>
    <property type="project" value="InterPro"/>
</dbReference>
<evidence type="ECO:0000313" key="4">
    <source>
        <dbReference type="EMBL" id="OOV86884.1"/>
    </source>
</evidence>
<dbReference type="STRING" id="966.BTA35_0211345"/>
<feature type="domain" description="AB hydrolase-1" evidence="3">
    <location>
        <begin position="43"/>
        <end position="164"/>
    </location>
</feature>
<dbReference type="RefSeq" id="WP_078319936.1">
    <property type="nucleotide sequence ID" value="NZ_FXTS01000005.1"/>
</dbReference>
<organism evidence="4 5">
    <name type="scientific">Oceanospirillum linum</name>
    <dbReference type="NCBI Taxonomy" id="966"/>
    <lineage>
        <taxon>Bacteria</taxon>
        <taxon>Pseudomonadati</taxon>
        <taxon>Pseudomonadota</taxon>
        <taxon>Gammaproteobacteria</taxon>
        <taxon>Oceanospirillales</taxon>
        <taxon>Oceanospirillaceae</taxon>
        <taxon>Oceanospirillum</taxon>
    </lineage>
</organism>
<name>A0A1T1HAJ7_OCELI</name>
<dbReference type="SUPFAM" id="SSF53474">
    <property type="entry name" value="alpha/beta-Hydrolases"/>
    <property type="match status" value="1"/>
</dbReference>
<dbReference type="PANTHER" id="PTHR43248:SF2">
    <property type="entry name" value="PROLYL AMINOPEPTIDASE"/>
    <property type="match status" value="1"/>
</dbReference>
<dbReference type="EMBL" id="MTSD02000004">
    <property type="protein sequence ID" value="OOV86884.1"/>
    <property type="molecule type" value="Genomic_DNA"/>
</dbReference>
<dbReference type="InterPro" id="IPR000073">
    <property type="entry name" value="AB_hydrolase_1"/>
</dbReference>
<dbReference type="InterPro" id="IPR002410">
    <property type="entry name" value="Peptidase_S33"/>
</dbReference>
<dbReference type="GO" id="GO:0006508">
    <property type="term" value="P:proteolysis"/>
    <property type="evidence" value="ECO:0007669"/>
    <property type="project" value="InterPro"/>
</dbReference>
<dbReference type="PANTHER" id="PTHR43248">
    <property type="entry name" value="2-SUCCINYL-6-HYDROXY-2,4-CYCLOHEXADIENE-1-CARBOXYLATE SYNTHASE"/>
    <property type="match status" value="1"/>
</dbReference>
<evidence type="ECO:0000259" key="3">
    <source>
        <dbReference type="Pfam" id="PF00561"/>
    </source>
</evidence>
<dbReference type="PRINTS" id="PR00793">
    <property type="entry name" value="PROAMNOPTASE"/>
</dbReference>
<dbReference type="Proteomes" id="UP000190064">
    <property type="component" value="Unassembled WGS sequence"/>
</dbReference>
<dbReference type="InterPro" id="IPR029058">
    <property type="entry name" value="AB_hydrolase_fold"/>
</dbReference>
<proteinExistence type="inferred from homology"/>
<evidence type="ECO:0000313" key="5">
    <source>
        <dbReference type="Proteomes" id="UP000190064"/>
    </source>
</evidence>
<reference evidence="4" key="1">
    <citation type="submission" date="2017-02" db="EMBL/GenBank/DDBJ databases">
        <title>Draft Genome Sequence of the Salt Water Bacterium Oceanospirillum linum ATCC 11336.</title>
        <authorList>
            <person name="Trachtenberg A.M."/>
            <person name="Carney J.G."/>
            <person name="Linnane J.D."/>
            <person name="Rheaume B.A."/>
            <person name="Pitts N.L."/>
            <person name="Mykles D.L."/>
            <person name="Maclea K.S."/>
        </authorList>
    </citation>
    <scope>NUCLEOTIDE SEQUENCE [LARGE SCALE GENOMIC DNA]</scope>
    <source>
        <strain evidence="4">ATCC 11336</strain>
    </source>
</reference>
<dbReference type="Gene3D" id="3.40.50.1820">
    <property type="entry name" value="alpha/beta hydrolase"/>
    <property type="match status" value="1"/>
</dbReference>